<organism evidence="1 2">
    <name type="scientific">Gaetbulibacter jejuensis</name>
    <dbReference type="NCBI Taxonomy" id="584607"/>
    <lineage>
        <taxon>Bacteria</taxon>
        <taxon>Pseudomonadati</taxon>
        <taxon>Bacteroidota</taxon>
        <taxon>Flavobacteriia</taxon>
        <taxon>Flavobacteriales</taxon>
        <taxon>Flavobacteriaceae</taxon>
        <taxon>Gaetbulibacter</taxon>
    </lineage>
</organism>
<comment type="caution">
    <text evidence="1">The sequence shown here is derived from an EMBL/GenBank/DDBJ whole genome shotgun (WGS) entry which is preliminary data.</text>
</comment>
<protein>
    <submittedName>
        <fullName evidence="1">Uncharacterized protein</fullName>
    </submittedName>
</protein>
<sequence length="100" mass="11851">MKHSFRLKKSQIKTVFFEKLDIKSVSIENKSDVENAITNILVFNDLDSYLNPIDCNYNFINTMVSFQLELNPERDKKDFFKTIKKFTEFIEDTTENKKAN</sequence>
<evidence type="ECO:0000313" key="1">
    <source>
        <dbReference type="EMBL" id="GAA0745853.1"/>
    </source>
</evidence>
<evidence type="ECO:0000313" key="2">
    <source>
        <dbReference type="Proteomes" id="UP001500736"/>
    </source>
</evidence>
<dbReference type="RefSeq" id="WP_129760155.1">
    <property type="nucleotide sequence ID" value="NZ_BAAAGF010000003.1"/>
</dbReference>
<reference evidence="2" key="1">
    <citation type="journal article" date="2019" name="Int. J. Syst. Evol. Microbiol.">
        <title>The Global Catalogue of Microorganisms (GCM) 10K type strain sequencing project: providing services to taxonomists for standard genome sequencing and annotation.</title>
        <authorList>
            <consortium name="The Broad Institute Genomics Platform"/>
            <consortium name="The Broad Institute Genome Sequencing Center for Infectious Disease"/>
            <person name="Wu L."/>
            <person name="Ma J."/>
        </authorList>
    </citation>
    <scope>NUCLEOTIDE SEQUENCE [LARGE SCALE GENOMIC DNA]</scope>
    <source>
        <strain evidence="2">JCM 15976</strain>
    </source>
</reference>
<dbReference type="Proteomes" id="UP001500736">
    <property type="component" value="Unassembled WGS sequence"/>
</dbReference>
<gene>
    <name evidence="1" type="ORF">GCM10009431_21420</name>
</gene>
<accession>A0ABP3V500</accession>
<keyword evidence="2" id="KW-1185">Reference proteome</keyword>
<name>A0ABP3V500_9FLAO</name>
<dbReference type="EMBL" id="BAAAGF010000003">
    <property type="protein sequence ID" value="GAA0745853.1"/>
    <property type="molecule type" value="Genomic_DNA"/>
</dbReference>
<proteinExistence type="predicted"/>